<comment type="caution">
    <text evidence="1">The sequence shown here is derived from an EMBL/GenBank/DDBJ whole genome shotgun (WGS) entry which is preliminary data.</text>
</comment>
<protein>
    <submittedName>
        <fullName evidence="1">Uncharacterized protein</fullName>
    </submittedName>
</protein>
<name>A0AAD9NDA8_RIDPI</name>
<dbReference type="AlphaFoldDB" id="A0AAD9NDA8"/>
<keyword evidence="2" id="KW-1185">Reference proteome</keyword>
<reference evidence="1" key="1">
    <citation type="journal article" date="2023" name="Mol. Biol. Evol.">
        <title>Third-Generation Sequencing Reveals the Adaptive Role of the Epigenome in Three Deep-Sea Polychaetes.</title>
        <authorList>
            <person name="Perez M."/>
            <person name="Aroh O."/>
            <person name="Sun Y."/>
            <person name="Lan Y."/>
            <person name="Juniper S.K."/>
            <person name="Young C.R."/>
            <person name="Angers B."/>
            <person name="Qian P.Y."/>
        </authorList>
    </citation>
    <scope>NUCLEOTIDE SEQUENCE</scope>
    <source>
        <strain evidence="1">R07B-5</strain>
    </source>
</reference>
<organism evidence="1 2">
    <name type="scientific">Ridgeia piscesae</name>
    <name type="common">Tubeworm</name>
    <dbReference type="NCBI Taxonomy" id="27915"/>
    <lineage>
        <taxon>Eukaryota</taxon>
        <taxon>Metazoa</taxon>
        <taxon>Spiralia</taxon>
        <taxon>Lophotrochozoa</taxon>
        <taxon>Annelida</taxon>
        <taxon>Polychaeta</taxon>
        <taxon>Sedentaria</taxon>
        <taxon>Canalipalpata</taxon>
        <taxon>Sabellida</taxon>
        <taxon>Siboglinidae</taxon>
        <taxon>Ridgeia</taxon>
    </lineage>
</organism>
<evidence type="ECO:0000313" key="1">
    <source>
        <dbReference type="EMBL" id="KAK2166072.1"/>
    </source>
</evidence>
<evidence type="ECO:0000313" key="2">
    <source>
        <dbReference type="Proteomes" id="UP001209878"/>
    </source>
</evidence>
<sequence>MIPMPLYWSLVAKHICHARQISPVSAAVDPDICSSRTRLCSESNTSCSTEVPIDPDACFTKTMSDRCQELHIDFNDAFDIKPSLYNGARGKTQAFVDMGPTLPPQRKGRLPQYYRSIVNELKDKFDDLESAGFIAIPELVTLLPCEVDAVQMGVANKHFAPFIIQSSHATEILTDNCPDIQETHTR</sequence>
<accession>A0AAD9NDA8</accession>
<dbReference type="EMBL" id="JAODUO010001337">
    <property type="protein sequence ID" value="KAK2166072.1"/>
    <property type="molecule type" value="Genomic_DNA"/>
</dbReference>
<dbReference type="Proteomes" id="UP001209878">
    <property type="component" value="Unassembled WGS sequence"/>
</dbReference>
<proteinExistence type="predicted"/>
<gene>
    <name evidence="1" type="ORF">NP493_1338g00039</name>
</gene>